<name>H5TEU2_9ALTE</name>
<dbReference type="PANTHER" id="PTHR12277">
    <property type="entry name" value="ALPHA/BETA HYDROLASE DOMAIN-CONTAINING PROTEIN"/>
    <property type="match status" value="1"/>
</dbReference>
<keyword evidence="3" id="KW-1185">Reference proteome</keyword>
<sequence>MPTPVYSHNYEELSLLNEDVTVQIIVLNQGNDEALIYFGGNAEPVIANAQDFSSAFGNKTIYLVNYRGYGGSSSKPTQAGLFSDALAVFDKVKTQHSQVAIMGRSLGTGVAMYVAANRVVDQLVLISPYDSILAVAQNSFPIYPVSLLLKDKYDSVALAKHVNSQVLIIVGAQDKLIPNKHSQTLASALALEPARLIVIQAAGHNNISQFPIFYQSISTFFDEYKRQTSHY</sequence>
<evidence type="ECO:0000259" key="1">
    <source>
        <dbReference type="Pfam" id="PF00561"/>
    </source>
</evidence>
<dbReference type="Pfam" id="PF00561">
    <property type="entry name" value="Abhydrolase_1"/>
    <property type="match status" value="1"/>
</dbReference>
<dbReference type="InterPro" id="IPR029058">
    <property type="entry name" value="AB_hydrolase_fold"/>
</dbReference>
<dbReference type="Gene3D" id="3.40.50.1820">
    <property type="entry name" value="alpha/beta hydrolase"/>
    <property type="match status" value="1"/>
</dbReference>
<reference evidence="2 3" key="1">
    <citation type="journal article" date="2012" name="J. Bacteriol.">
        <title>Genome sequence of proteorhodopsin-containing sea ice bacterium Glaciecola punicea ACAM 611T.</title>
        <authorList>
            <person name="Qin Q.-L."/>
            <person name="Xie B.-B."/>
            <person name="Shu Y.-L."/>
            <person name="Rong J.-C."/>
            <person name="Zhao D.-L."/>
            <person name="Zhang X.-Y."/>
            <person name="Chen X.-L."/>
            <person name="Zhou B.-C."/>
            <person name="Zhanga Y.-Z."/>
        </authorList>
    </citation>
    <scope>NUCLEOTIDE SEQUENCE [LARGE SCALE GENOMIC DNA]</scope>
    <source>
        <strain evidence="2 3">ACAM 611</strain>
    </source>
</reference>
<dbReference type="AlphaFoldDB" id="H5TEU2"/>
<organism evidence="2 3">
    <name type="scientific">Glaciecola punicea ACAM 611</name>
    <dbReference type="NCBI Taxonomy" id="1121923"/>
    <lineage>
        <taxon>Bacteria</taxon>
        <taxon>Pseudomonadati</taxon>
        <taxon>Pseudomonadota</taxon>
        <taxon>Gammaproteobacteria</taxon>
        <taxon>Alteromonadales</taxon>
        <taxon>Alteromonadaceae</taxon>
        <taxon>Glaciecola</taxon>
    </lineage>
</organism>
<dbReference type="PANTHER" id="PTHR12277:SF81">
    <property type="entry name" value="PROTEIN ABHD13"/>
    <property type="match status" value="1"/>
</dbReference>
<reference evidence="2 3" key="2">
    <citation type="journal article" date="2017" name="Antonie Van Leeuwenhoek">
        <title>Rhizobium rhizosphaerae sp. nov., a novel species isolated from rice rhizosphere.</title>
        <authorList>
            <person name="Zhao J.J."/>
            <person name="Zhang J."/>
            <person name="Zhang R.J."/>
            <person name="Zhang C.W."/>
            <person name="Yin H.Q."/>
            <person name="Zhang X.X."/>
        </authorList>
    </citation>
    <scope>NUCLEOTIDE SEQUENCE [LARGE SCALE GENOMIC DNA]</scope>
    <source>
        <strain evidence="2 3">ACAM 611</strain>
    </source>
</reference>
<dbReference type="RefSeq" id="WP_006007474.1">
    <property type="nucleotide sequence ID" value="NZ_BAET01000033.1"/>
</dbReference>
<proteinExistence type="predicted"/>
<dbReference type="eggNOG" id="COG1073">
    <property type="taxonomic scope" value="Bacteria"/>
</dbReference>
<dbReference type="SUPFAM" id="SSF53474">
    <property type="entry name" value="alpha/beta-Hydrolases"/>
    <property type="match status" value="1"/>
</dbReference>
<accession>H5TEU2</accession>
<dbReference type="OrthoDB" id="9798884at2"/>
<gene>
    <name evidence="2" type="ORF">GPUN_2755</name>
</gene>
<evidence type="ECO:0000313" key="3">
    <source>
        <dbReference type="Proteomes" id="UP000053586"/>
    </source>
</evidence>
<comment type="caution">
    <text evidence="2">The sequence shown here is derived from an EMBL/GenBank/DDBJ whole genome shotgun (WGS) entry which is preliminary data.</text>
</comment>
<dbReference type="STRING" id="56804.BAE46_02615"/>
<protein>
    <recommendedName>
        <fullName evidence="1">AB hydrolase-1 domain-containing protein</fullName>
    </recommendedName>
</protein>
<feature type="domain" description="AB hydrolase-1" evidence="1">
    <location>
        <begin position="49"/>
        <end position="128"/>
    </location>
</feature>
<dbReference type="Proteomes" id="UP000053586">
    <property type="component" value="Unassembled WGS sequence"/>
</dbReference>
<dbReference type="EMBL" id="BAET01000033">
    <property type="protein sequence ID" value="GAB56869.1"/>
    <property type="molecule type" value="Genomic_DNA"/>
</dbReference>
<evidence type="ECO:0000313" key="2">
    <source>
        <dbReference type="EMBL" id="GAB56869.1"/>
    </source>
</evidence>
<dbReference type="InterPro" id="IPR000073">
    <property type="entry name" value="AB_hydrolase_1"/>
</dbReference>